<feature type="modified residue" description="4-aspartylphosphate" evidence="5">
    <location>
        <position position="57"/>
    </location>
</feature>
<dbReference type="PROSITE" id="PS50043">
    <property type="entry name" value="HTH_LUXR_2"/>
    <property type="match status" value="1"/>
</dbReference>
<evidence type="ECO:0000256" key="2">
    <source>
        <dbReference type="ARBA" id="ARBA00023015"/>
    </source>
</evidence>
<evidence type="ECO:0000259" key="7">
    <source>
        <dbReference type="PROSITE" id="PS50110"/>
    </source>
</evidence>
<dbReference type="InterPro" id="IPR016032">
    <property type="entry name" value="Sig_transdc_resp-reg_C-effctor"/>
</dbReference>
<dbReference type="InterPro" id="IPR011006">
    <property type="entry name" value="CheY-like_superfamily"/>
</dbReference>
<keyword evidence="3" id="KW-0238">DNA-binding</keyword>
<dbReference type="InterPro" id="IPR058245">
    <property type="entry name" value="NreC/VraR/RcsB-like_REC"/>
</dbReference>
<feature type="domain" description="HTH luxR-type" evidence="6">
    <location>
        <begin position="149"/>
        <end position="219"/>
    </location>
</feature>
<dbReference type="SUPFAM" id="SSF46894">
    <property type="entry name" value="C-terminal effector domain of the bipartite response regulators"/>
    <property type="match status" value="1"/>
</dbReference>
<dbReference type="Proteomes" id="UP000289805">
    <property type="component" value="Unassembled WGS sequence"/>
</dbReference>
<evidence type="ECO:0000256" key="4">
    <source>
        <dbReference type="ARBA" id="ARBA00023163"/>
    </source>
</evidence>
<dbReference type="Pfam" id="PF00072">
    <property type="entry name" value="Response_reg"/>
    <property type="match status" value="1"/>
</dbReference>
<keyword evidence="2" id="KW-0805">Transcription regulation</keyword>
<dbReference type="Pfam" id="PF00196">
    <property type="entry name" value="GerE"/>
    <property type="match status" value="1"/>
</dbReference>
<protein>
    <submittedName>
        <fullName evidence="9">Response regulator transcription factor</fullName>
    </submittedName>
</protein>
<organism evidence="9 10">
    <name type="scientific">Oerskovia turbata</name>
    <dbReference type="NCBI Taxonomy" id="1713"/>
    <lineage>
        <taxon>Bacteria</taxon>
        <taxon>Bacillati</taxon>
        <taxon>Actinomycetota</taxon>
        <taxon>Actinomycetes</taxon>
        <taxon>Micrococcales</taxon>
        <taxon>Cellulomonadaceae</taxon>
        <taxon>Oerskovia</taxon>
    </lineage>
</organism>
<feature type="domain" description="Response regulatory" evidence="7">
    <location>
        <begin position="2"/>
        <end position="127"/>
    </location>
</feature>
<comment type="caution">
    <text evidence="9">The sequence shown here is derived from an EMBL/GenBank/DDBJ whole genome shotgun (WGS) entry which is preliminary data.</text>
</comment>
<dbReference type="SMART" id="SM00448">
    <property type="entry name" value="REC"/>
    <property type="match status" value="1"/>
</dbReference>
<evidence type="ECO:0000259" key="6">
    <source>
        <dbReference type="PROSITE" id="PS50043"/>
    </source>
</evidence>
<dbReference type="Proteomes" id="UP000290517">
    <property type="component" value="Unassembled WGS sequence"/>
</dbReference>
<dbReference type="AlphaFoldDB" id="A0A4Q1KXF8"/>
<dbReference type="OrthoDB" id="9808843at2"/>
<dbReference type="EMBL" id="SDJQ01000011">
    <property type="protein sequence ID" value="RXR34400.1"/>
    <property type="molecule type" value="Genomic_DNA"/>
</dbReference>
<evidence type="ECO:0000256" key="5">
    <source>
        <dbReference type="PROSITE-ProRule" id="PRU00169"/>
    </source>
</evidence>
<dbReference type="PRINTS" id="PR00038">
    <property type="entry name" value="HTHLUXR"/>
</dbReference>
<evidence type="ECO:0000313" key="10">
    <source>
        <dbReference type="Proteomes" id="UP000289805"/>
    </source>
</evidence>
<evidence type="ECO:0000256" key="3">
    <source>
        <dbReference type="ARBA" id="ARBA00023125"/>
    </source>
</evidence>
<evidence type="ECO:0000313" key="8">
    <source>
        <dbReference type="EMBL" id="RXR26703.1"/>
    </source>
</evidence>
<reference evidence="10 11" key="1">
    <citation type="submission" date="2019-01" db="EMBL/GenBank/DDBJ databases">
        <title>Oerskovia turbata Genome sequencing and assembly.</title>
        <authorList>
            <person name="Dou T."/>
        </authorList>
    </citation>
    <scope>NUCLEOTIDE SEQUENCE [LARGE SCALE GENOMIC DNA]</scope>
    <source>
        <strain evidence="9 10">JCM12123</strain>
        <strain evidence="8 11">JCM3160</strain>
    </source>
</reference>
<dbReference type="CDD" id="cd06170">
    <property type="entry name" value="LuxR_C_like"/>
    <property type="match status" value="1"/>
</dbReference>
<keyword evidence="4" id="KW-0804">Transcription</keyword>
<dbReference type="InterPro" id="IPR000792">
    <property type="entry name" value="Tscrpt_reg_LuxR_C"/>
</dbReference>
<sequence>MRLVIAEDSVILRDGLVALLTRRGHEVVAAVGDGDALVAQVARLAMLGELPDVVIIDIRMPPTFTDEGLRAALTLRAASPGLGVLLFSQYVETRFVSELLTGGAEGVGYLLKDRVADVSEFLDALTRIAAGQTVLDPEVVSQLMGASRSDDGLARLTPREREVLGLMAQGRSNTAIAENLFLSYGAVEKNVTAIFGKLGLPQDAGDHRRVLAVLRYLRD</sequence>
<dbReference type="GO" id="GO:0003677">
    <property type="term" value="F:DNA binding"/>
    <property type="evidence" value="ECO:0007669"/>
    <property type="project" value="UniProtKB-KW"/>
</dbReference>
<proteinExistence type="predicted"/>
<dbReference type="STRING" id="1713.GCA_000718325_00456"/>
<dbReference type="CDD" id="cd17535">
    <property type="entry name" value="REC_NarL-like"/>
    <property type="match status" value="1"/>
</dbReference>
<keyword evidence="11" id="KW-1185">Reference proteome</keyword>
<dbReference type="InterPro" id="IPR039420">
    <property type="entry name" value="WalR-like"/>
</dbReference>
<dbReference type="InterPro" id="IPR001789">
    <property type="entry name" value="Sig_transdc_resp-reg_receiver"/>
</dbReference>
<gene>
    <name evidence="8" type="ORF">EQW73_04180</name>
    <name evidence="9" type="ORF">EQW78_09405</name>
</gene>
<dbReference type="EMBL" id="SDJR01000003">
    <property type="protein sequence ID" value="RXR26703.1"/>
    <property type="molecule type" value="Genomic_DNA"/>
</dbReference>
<dbReference type="Gene3D" id="3.40.50.2300">
    <property type="match status" value="1"/>
</dbReference>
<dbReference type="GO" id="GO:0000160">
    <property type="term" value="P:phosphorelay signal transduction system"/>
    <property type="evidence" value="ECO:0007669"/>
    <property type="project" value="InterPro"/>
</dbReference>
<dbReference type="PANTHER" id="PTHR43214:SF24">
    <property type="entry name" value="TRANSCRIPTIONAL REGULATORY PROTEIN NARL-RELATED"/>
    <property type="match status" value="1"/>
</dbReference>
<dbReference type="SMART" id="SM00421">
    <property type="entry name" value="HTH_LUXR"/>
    <property type="match status" value="1"/>
</dbReference>
<evidence type="ECO:0000313" key="9">
    <source>
        <dbReference type="EMBL" id="RXR34400.1"/>
    </source>
</evidence>
<dbReference type="PROSITE" id="PS50110">
    <property type="entry name" value="RESPONSE_REGULATORY"/>
    <property type="match status" value="1"/>
</dbReference>
<dbReference type="PANTHER" id="PTHR43214">
    <property type="entry name" value="TWO-COMPONENT RESPONSE REGULATOR"/>
    <property type="match status" value="1"/>
</dbReference>
<name>A0A4Q1KXF8_9CELL</name>
<dbReference type="GO" id="GO:0006355">
    <property type="term" value="P:regulation of DNA-templated transcription"/>
    <property type="evidence" value="ECO:0007669"/>
    <property type="project" value="InterPro"/>
</dbReference>
<dbReference type="SUPFAM" id="SSF52172">
    <property type="entry name" value="CheY-like"/>
    <property type="match status" value="1"/>
</dbReference>
<evidence type="ECO:0000313" key="11">
    <source>
        <dbReference type="Proteomes" id="UP000290517"/>
    </source>
</evidence>
<evidence type="ECO:0000256" key="1">
    <source>
        <dbReference type="ARBA" id="ARBA00022553"/>
    </source>
</evidence>
<keyword evidence="1 5" id="KW-0597">Phosphoprotein</keyword>
<accession>A0A4Q1KXF8</accession>
<dbReference type="RefSeq" id="WP_030150018.1">
    <property type="nucleotide sequence ID" value="NZ_JOFV01000002.1"/>
</dbReference>